<sequence>QNLGRGSLTGREAGNVEEEPDDSKPLAAPDPGPSQKGKDSLKDLPEAAFVPFISFWTLTSYLLPSPNSGPHQHLLC</sequence>
<dbReference type="Ensembl" id="ENSMPUT00000008968.1">
    <property type="protein sequence ID" value="ENSMPUP00000008824.1"/>
    <property type="gene ID" value="ENSMPUG00000008894.1"/>
</dbReference>
<reference evidence="2" key="1">
    <citation type="submission" date="2024-06" db="UniProtKB">
        <authorList>
            <consortium name="Ensembl"/>
        </authorList>
    </citation>
    <scope>IDENTIFICATION</scope>
</reference>
<dbReference type="InParanoid" id="M3YBW7"/>
<name>M3YBW7_MUSPF</name>
<evidence type="ECO:0000313" key="2">
    <source>
        <dbReference type="Ensembl" id="ENSMPUP00000008824.1"/>
    </source>
</evidence>
<proteinExistence type="predicted"/>
<dbReference type="EMBL" id="AEYP01035252">
    <property type="status" value="NOT_ANNOTATED_CDS"/>
    <property type="molecule type" value="Genomic_DNA"/>
</dbReference>
<dbReference type="HOGENOM" id="CLU_2660995_0_0_1"/>
<accession>M3YBW7</accession>
<feature type="region of interest" description="Disordered" evidence="1">
    <location>
        <begin position="1"/>
        <end position="42"/>
    </location>
</feature>
<evidence type="ECO:0000256" key="1">
    <source>
        <dbReference type="SAM" id="MobiDB-lite"/>
    </source>
</evidence>
<protein>
    <submittedName>
        <fullName evidence="2">Uncharacterized protein</fullName>
    </submittedName>
</protein>
<organism evidence="2">
    <name type="scientific">Mustela putorius furo</name>
    <name type="common">European domestic ferret</name>
    <name type="synonym">Mustela furo</name>
    <dbReference type="NCBI Taxonomy" id="9669"/>
    <lineage>
        <taxon>Eukaryota</taxon>
        <taxon>Metazoa</taxon>
        <taxon>Chordata</taxon>
        <taxon>Craniata</taxon>
        <taxon>Vertebrata</taxon>
        <taxon>Euteleostomi</taxon>
        <taxon>Mammalia</taxon>
        <taxon>Eutheria</taxon>
        <taxon>Laurasiatheria</taxon>
        <taxon>Carnivora</taxon>
        <taxon>Caniformia</taxon>
        <taxon>Musteloidea</taxon>
        <taxon>Mustelidae</taxon>
        <taxon>Mustelinae</taxon>
        <taxon>Mustela</taxon>
    </lineage>
</organism>
<dbReference type="AlphaFoldDB" id="M3YBW7"/>